<dbReference type="Proteomes" id="UP000593802">
    <property type="component" value="Chromosome"/>
</dbReference>
<gene>
    <name evidence="2" type="ORF">skT53_34590</name>
</gene>
<keyword evidence="1" id="KW-0472">Membrane</keyword>
<evidence type="ECO:0000256" key="1">
    <source>
        <dbReference type="SAM" id="Phobius"/>
    </source>
</evidence>
<protein>
    <submittedName>
        <fullName evidence="2">Uncharacterized protein</fullName>
    </submittedName>
</protein>
<dbReference type="KEGG" id="eff:skT53_34590"/>
<evidence type="ECO:0000313" key="2">
    <source>
        <dbReference type="EMBL" id="BCJ88474.1"/>
    </source>
</evidence>
<keyword evidence="3" id="KW-1185">Reference proteome</keyword>
<keyword evidence="1" id="KW-1133">Transmembrane helix</keyword>
<reference evidence="2 3" key="1">
    <citation type="submission" date="2020-08" db="EMBL/GenBank/DDBJ databases">
        <title>Complete Genome Sequence of Effusibacillus dendaii Strain skT53, Isolated from Farmland soil.</title>
        <authorList>
            <person name="Konishi T."/>
            <person name="Kawasaki H."/>
        </authorList>
    </citation>
    <scope>NUCLEOTIDE SEQUENCE [LARGE SCALE GENOMIC DNA]</scope>
    <source>
        <strain evidence="3">skT53</strain>
    </source>
</reference>
<accession>A0A7I8DEC5</accession>
<organism evidence="2 3">
    <name type="scientific">Effusibacillus dendaii</name>
    <dbReference type="NCBI Taxonomy" id="2743772"/>
    <lineage>
        <taxon>Bacteria</taxon>
        <taxon>Bacillati</taxon>
        <taxon>Bacillota</taxon>
        <taxon>Bacilli</taxon>
        <taxon>Bacillales</taxon>
        <taxon>Alicyclobacillaceae</taxon>
        <taxon>Effusibacillus</taxon>
    </lineage>
</organism>
<sequence length="127" mass="14717">MLVNWKHWVFALAAAAVLAAETFLPIQSVSPSRYIQIRYGLEIAYFVLLLMLGVAVGQTVQERFLNRAGEQEYRKNIKIYQLFAVLFVIASGLYLFAGWLPAWVGRHIIFFAGYYYRLSRLKVHKKE</sequence>
<evidence type="ECO:0000313" key="3">
    <source>
        <dbReference type="Proteomes" id="UP000593802"/>
    </source>
</evidence>
<name>A0A7I8DEC5_9BACL</name>
<keyword evidence="1" id="KW-0812">Transmembrane</keyword>
<feature type="transmembrane region" description="Helical" evidence="1">
    <location>
        <begin position="43"/>
        <end position="60"/>
    </location>
</feature>
<proteinExistence type="predicted"/>
<feature type="transmembrane region" description="Helical" evidence="1">
    <location>
        <begin position="80"/>
        <end position="97"/>
    </location>
</feature>
<dbReference type="AlphaFoldDB" id="A0A7I8DEC5"/>
<dbReference type="EMBL" id="AP023366">
    <property type="protein sequence ID" value="BCJ88474.1"/>
    <property type="molecule type" value="Genomic_DNA"/>
</dbReference>